<dbReference type="SUPFAM" id="SSF103039">
    <property type="entry name" value="CheC-like"/>
    <property type="match status" value="1"/>
</dbReference>
<proteinExistence type="predicted"/>
<dbReference type="GO" id="GO:0006935">
    <property type="term" value="P:chemotaxis"/>
    <property type="evidence" value="ECO:0007669"/>
    <property type="project" value="UniProtKB-KW"/>
</dbReference>
<dbReference type="InterPro" id="IPR028976">
    <property type="entry name" value="CheC-like_sf"/>
</dbReference>
<feature type="domain" description="Chemotaxis phosphatase CheX-like" evidence="2">
    <location>
        <begin position="43"/>
        <end position="117"/>
    </location>
</feature>
<keyword evidence="1" id="KW-0145">Chemotaxis</keyword>
<name>A0A7M2WZW1_9BACT</name>
<evidence type="ECO:0000313" key="3">
    <source>
        <dbReference type="EMBL" id="QOV91038.1"/>
    </source>
</evidence>
<dbReference type="KEGG" id="hbs:IPV69_06670"/>
<keyword evidence="4" id="KW-1185">Reference proteome</keyword>
<dbReference type="Proteomes" id="UP000593765">
    <property type="component" value="Chromosome"/>
</dbReference>
<evidence type="ECO:0000259" key="2">
    <source>
        <dbReference type="Pfam" id="PF13690"/>
    </source>
</evidence>
<dbReference type="AlphaFoldDB" id="A0A7M2WZW1"/>
<gene>
    <name evidence="3" type="ORF">IPV69_06670</name>
</gene>
<sequence>MSATATESTTQSLAQRVAEALELMAFIIAEPLASPGDVEPNAVVTAVGFFGAANGKLEMLCPLDLGRALMANVEVAGNHDPDQLAREALCELANIVCGSFVGQEFASLGTTTLTLPSQEVLRAESSADWDQALAMDADGMQIRVRLIKHGAV</sequence>
<evidence type="ECO:0000256" key="1">
    <source>
        <dbReference type="ARBA" id="ARBA00022500"/>
    </source>
</evidence>
<dbReference type="EMBL" id="CP063458">
    <property type="protein sequence ID" value="QOV91038.1"/>
    <property type="molecule type" value="Genomic_DNA"/>
</dbReference>
<organism evidence="3 4">
    <name type="scientific">Humisphaera borealis</name>
    <dbReference type="NCBI Taxonomy" id="2807512"/>
    <lineage>
        <taxon>Bacteria</taxon>
        <taxon>Pseudomonadati</taxon>
        <taxon>Planctomycetota</taxon>
        <taxon>Phycisphaerae</taxon>
        <taxon>Tepidisphaerales</taxon>
        <taxon>Tepidisphaeraceae</taxon>
        <taxon>Humisphaera</taxon>
    </lineage>
</organism>
<evidence type="ECO:0000313" key="4">
    <source>
        <dbReference type="Proteomes" id="UP000593765"/>
    </source>
</evidence>
<dbReference type="Gene3D" id="3.40.1550.10">
    <property type="entry name" value="CheC-like"/>
    <property type="match status" value="1"/>
</dbReference>
<dbReference type="InterPro" id="IPR028051">
    <property type="entry name" value="CheX-like_dom"/>
</dbReference>
<dbReference type="Pfam" id="PF13690">
    <property type="entry name" value="CheX"/>
    <property type="match status" value="1"/>
</dbReference>
<protein>
    <submittedName>
        <fullName evidence="3">Chemotaxis protein CheX</fullName>
    </submittedName>
</protein>
<accession>A0A7M2WZW1</accession>
<reference evidence="3 4" key="1">
    <citation type="submission" date="2020-10" db="EMBL/GenBank/DDBJ databases">
        <title>Wide distribution of Phycisphaera-like planctomycetes from WD2101 soil group in peatlands and genome analysis of the first cultivated representative.</title>
        <authorList>
            <person name="Dedysh S.N."/>
            <person name="Beletsky A.V."/>
            <person name="Ivanova A."/>
            <person name="Kulichevskaya I.S."/>
            <person name="Suzina N.E."/>
            <person name="Philippov D.A."/>
            <person name="Rakitin A.L."/>
            <person name="Mardanov A.V."/>
            <person name="Ravin N.V."/>
        </authorList>
    </citation>
    <scope>NUCLEOTIDE SEQUENCE [LARGE SCALE GENOMIC DNA]</scope>
    <source>
        <strain evidence="3 4">M1803</strain>
    </source>
</reference>
<dbReference type="RefSeq" id="WP_206294147.1">
    <property type="nucleotide sequence ID" value="NZ_CP063458.1"/>
</dbReference>